<comment type="caution">
    <text evidence="4">The sequence shown here is derived from an EMBL/GenBank/DDBJ whole genome shotgun (WGS) entry which is preliminary data.</text>
</comment>
<dbReference type="PROSITE" id="PS00455">
    <property type="entry name" value="AMP_BINDING"/>
    <property type="match status" value="1"/>
</dbReference>
<dbReference type="Proteomes" id="UP000075420">
    <property type="component" value="Unassembled WGS sequence"/>
</dbReference>
<name>A0A150P187_SORCE</name>
<dbReference type="InterPro" id="IPR020845">
    <property type="entry name" value="AMP-binding_CS"/>
</dbReference>
<evidence type="ECO:0000259" key="3">
    <source>
        <dbReference type="Pfam" id="PF00501"/>
    </source>
</evidence>
<dbReference type="AlphaFoldDB" id="A0A150P187"/>
<proteinExistence type="inferred from homology"/>
<feature type="domain" description="AMP-dependent synthetase/ligase" evidence="3">
    <location>
        <begin position="22"/>
        <end position="340"/>
    </location>
</feature>
<reference evidence="4 5" key="1">
    <citation type="submission" date="2014-02" db="EMBL/GenBank/DDBJ databases">
        <title>The small core and large imbalanced accessory genome model reveals a collaborative survival strategy of Sorangium cellulosum strains in nature.</title>
        <authorList>
            <person name="Han K."/>
            <person name="Peng R."/>
            <person name="Blom J."/>
            <person name="Li Y.-Z."/>
        </authorList>
    </citation>
    <scope>NUCLEOTIDE SEQUENCE [LARGE SCALE GENOMIC DNA]</scope>
    <source>
        <strain evidence="4 5">So0157-25</strain>
    </source>
</reference>
<accession>A0A150P187</accession>
<evidence type="ECO:0000313" key="5">
    <source>
        <dbReference type="Proteomes" id="UP000075420"/>
    </source>
</evidence>
<evidence type="ECO:0000256" key="2">
    <source>
        <dbReference type="ARBA" id="ARBA00022598"/>
    </source>
</evidence>
<dbReference type="InterPro" id="IPR042099">
    <property type="entry name" value="ANL_N_sf"/>
</dbReference>
<dbReference type="EMBL" id="JELY01003450">
    <property type="protein sequence ID" value="KYF48833.1"/>
    <property type="molecule type" value="Genomic_DNA"/>
</dbReference>
<dbReference type="GO" id="GO:0031956">
    <property type="term" value="F:medium-chain fatty acid-CoA ligase activity"/>
    <property type="evidence" value="ECO:0007669"/>
    <property type="project" value="TreeGrafter"/>
</dbReference>
<keyword evidence="2" id="KW-0436">Ligase</keyword>
<dbReference type="InterPro" id="IPR045851">
    <property type="entry name" value="AMP-bd_C_sf"/>
</dbReference>
<dbReference type="GO" id="GO:0006631">
    <property type="term" value="P:fatty acid metabolic process"/>
    <property type="evidence" value="ECO:0007669"/>
    <property type="project" value="TreeGrafter"/>
</dbReference>
<protein>
    <submittedName>
        <fullName evidence="4">AMP-dependent synthetase</fullName>
    </submittedName>
</protein>
<dbReference type="Gene3D" id="3.40.50.12780">
    <property type="entry name" value="N-terminal domain of ligase-like"/>
    <property type="match status" value="1"/>
</dbReference>
<dbReference type="PANTHER" id="PTHR43201">
    <property type="entry name" value="ACYL-COA SYNTHETASE"/>
    <property type="match status" value="1"/>
</dbReference>
<gene>
    <name evidence="4" type="ORF">BE08_40800</name>
</gene>
<evidence type="ECO:0000313" key="4">
    <source>
        <dbReference type="EMBL" id="KYF48833.1"/>
    </source>
</evidence>
<dbReference type="Pfam" id="PF23562">
    <property type="entry name" value="AMP-binding_C_3"/>
    <property type="match status" value="1"/>
</dbReference>
<dbReference type="InterPro" id="IPR000873">
    <property type="entry name" value="AMP-dep_synth/lig_dom"/>
</dbReference>
<dbReference type="PANTHER" id="PTHR43201:SF5">
    <property type="entry name" value="MEDIUM-CHAIN ACYL-COA LIGASE ACSF2, MITOCHONDRIAL"/>
    <property type="match status" value="1"/>
</dbReference>
<dbReference type="Pfam" id="PF00501">
    <property type="entry name" value="AMP-binding"/>
    <property type="match status" value="1"/>
</dbReference>
<dbReference type="Gene3D" id="3.30.300.30">
    <property type="match status" value="1"/>
</dbReference>
<comment type="similarity">
    <text evidence="1">Belongs to the ATP-dependent AMP-binding enzyme family.</text>
</comment>
<organism evidence="4 5">
    <name type="scientific">Sorangium cellulosum</name>
    <name type="common">Polyangium cellulosum</name>
    <dbReference type="NCBI Taxonomy" id="56"/>
    <lineage>
        <taxon>Bacteria</taxon>
        <taxon>Pseudomonadati</taxon>
        <taxon>Myxococcota</taxon>
        <taxon>Polyangia</taxon>
        <taxon>Polyangiales</taxon>
        <taxon>Polyangiaceae</taxon>
        <taxon>Sorangium</taxon>
    </lineage>
</organism>
<dbReference type="SUPFAM" id="SSF56801">
    <property type="entry name" value="Acetyl-CoA synthetase-like"/>
    <property type="match status" value="1"/>
</dbReference>
<sequence length="509" mass="56208">MDRVISRIASTSTWSPHHAIFYQDGRVIRLGLTELDAMARRAARWLRGLGVSPGDRIGICARNRLEWVLLDLAAIKLRVVTAGFEHGAFQLDAEHLRRYGLKLIFTDGATDADGFVDIRRVTAELPESPLEQETVIYADDDATTLKFTSGSTGRPKGLAATVGSIDSSIDAVQELFHHGADDRLLVFLPLSLLQQRYWIYSAFHYGHDVVVTGHEFAVYACKQERPTVVMGVPSFFDALKAQIEAKAAAQAPPDADGAERLRALRRCAADMLGGRIRYLWTGSAPAKHEMLRFFEDCGLAIYEGYGMNETCIVTKNAPSAHRPGSVGKALSRKQILIDEDGVLIVRSQHPVNRRYLFCDGEEAQRIFRDNGDVVTGDLAHIDEDGYLYIRGRADDIISLGNGKNVFARPIEDLAKRCRAIEECVLFGAGRPHLVAVISPAAGEADNDAIGRHIAWVNAQVSGHERIGAFIVADDRFSTLNGLLTSQGKPRRARIKQAYERRILQAYGDT</sequence>
<evidence type="ECO:0000256" key="1">
    <source>
        <dbReference type="ARBA" id="ARBA00006432"/>
    </source>
</evidence>